<evidence type="ECO:0000313" key="1">
    <source>
        <dbReference type="EMBL" id="TKA22189.1"/>
    </source>
</evidence>
<dbReference type="Proteomes" id="UP000308549">
    <property type="component" value="Unassembled WGS sequence"/>
</dbReference>
<comment type="caution">
    <text evidence="1">The sequence shown here is derived from an EMBL/GenBank/DDBJ whole genome shotgun (WGS) entry which is preliminary data.</text>
</comment>
<accession>A0A4V5N332</accession>
<dbReference type="AlphaFoldDB" id="A0A4V5N332"/>
<dbReference type="EMBL" id="NAJL01000082">
    <property type="protein sequence ID" value="TKA22189.1"/>
    <property type="molecule type" value="Genomic_DNA"/>
</dbReference>
<name>A0A4V5N332_9PEZI</name>
<reference evidence="1 2" key="1">
    <citation type="submission" date="2017-03" db="EMBL/GenBank/DDBJ databases">
        <title>Genomes of endolithic fungi from Antarctica.</title>
        <authorList>
            <person name="Coleine C."/>
            <person name="Masonjones S."/>
            <person name="Stajich J.E."/>
        </authorList>
    </citation>
    <scope>NUCLEOTIDE SEQUENCE [LARGE SCALE GENOMIC DNA]</scope>
    <source>
        <strain evidence="1 2">CCFEE 6315</strain>
    </source>
</reference>
<organism evidence="1 2">
    <name type="scientific">Salinomyces thailandicus</name>
    <dbReference type="NCBI Taxonomy" id="706561"/>
    <lineage>
        <taxon>Eukaryota</taxon>
        <taxon>Fungi</taxon>
        <taxon>Dikarya</taxon>
        <taxon>Ascomycota</taxon>
        <taxon>Pezizomycotina</taxon>
        <taxon>Dothideomycetes</taxon>
        <taxon>Dothideomycetidae</taxon>
        <taxon>Mycosphaerellales</taxon>
        <taxon>Teratosphaeriaceae</taxon>
        <taxon>Salinomyces</taxon>
    </lineage>
</organism>
<evidence type="ECO:0000313" key="2">
    <source>
        <dbReference type="Proteomes" id="UP000308549"/>
    </source>
</evidence>
<dbReference type="OrthoDB" id="62952at2759"/>
<gene>
    <name evidence="1" type="ORF">B0A50_08355</name>
</gene>
<proteinExistence type="predicted"/>
<keyword evidence="2" id="KW-1185">Reference proteome</keyword>
<protein>
    <submittedName>
        <fullName evidence="1">Uncharacterized protein</fullName>
    </submittedName>
</protein>
<sequence>MRDLLKSRNYAVGSIRDTSRLREGLRRWELGQISYHAHTNDELRTLIVRRKLDISRFTDVGNRGTRGELLDLLERDDREPKFYRFTELPPELRNRIYEYHFAGFRQPIYAPSQPPITVASSMLRGETLQVFYNVCEFEIRLKVCWSRTRQRLEFGMEKQQVLFLQSTVGQHLGWIKSLRLVASWERDLRVRGSWSGVPFNGSKLKFLVRKKGEGQGGEGYEVQSKGLGAEEEGGPVGERIMKAKVKLWKLLGRVKRQRGMGGLRAEDVLDMRMVLECALLR</sequence>